<evidence type="ECO:0000313" key="2">
    <source>
        <dbReference type="EMBL" id="SCY45451.1"/>
    </source>
</evidence>
<dbReference type="InterPro" id="IPR003812">
    <property type="entry name" value="Fido"/>
</dbReference>
<proteinExistence type="predicted"/>
<dbReference type="NCBIfam" id="TIGR01550">
    <property type="entry name" value="DOC_P1"/>
    <property type="match status" value="1"/>
</dbReference>
<dbReference type="Pfam" id="PF02661">
    <property type="entry name" value="Fic"/>
    <property type="match status" value="1"/>
</dbReference>
<dbReference type="GO" id="GO:0016301">
    <property type="term" value="F:kinase activity"/>
    <property type="evidence" value="ECO:0007669"/>
    <property type="project" value="InterPro"/>
</dbReference>
<name>A0A1G5G1Y9_9HYPH</name>
<dbReference type="Proteomes" id="UP000199569">
    <property type="component" value="Unassembled WGS sequence"/>
</dbReference>
<organism evidence="2 3">
    <name type="scientific">Microvirga guangxiensis</name>
    <dbReference type="NCBI Taxonomy" id="549386"/>
    <lineage>
        <taxon>Bacteria</taxon>
        <taxon>Pseudomonadati</taxon>
        <taxon>Pseudomonadota</taxon>
        <taxon>Alphaproteobacteria</taxon>
        <taxon>Hyphomicrobiales</taxon>
        <taxon>Methylobacteriaceae</taxon>
        <taxon>Microvirga</taxon>
    </lineage>
</organism>
<keyword evidence="3" id="KW-1185">Reference proteome</keyword>
<evidence type="ECO:0000259" key="1">
    <source>
        <dbReference type="PROSITE" id="PS51459"/>
    </source>
</evidence>
<dbReference type="InterPro" id="IPR053737">
    <property type="entry name" value="Type_II_TA_Toxin"/>
</dbReference>
<dbReference type="InterPro" id="IPR006440">
    <property type="entry name" value="Doc"/>
</dbReference>
<accession>A0A1G5G1Y9</accession>
<gene>
    <name evidence="2" type="ORF">SAMN02927923_01346</name>
</gene>
<dbReference type="EMBL" id="FMVJ01000004">
    <property type="protein sequence ID" value="SCY45451.1"/>
    <property type="molecule type" value="Genomic_DNA"/>
</dbReference>
<reference evidence="3" key="1">
    <citation type="submission" date="2016-10" db="EMBL/GenBank/DDBJ databases">
        <authorList>
            <person name="Varghese N."/>
            <person name="Submissions S."/>
        </authorList>
    </citation>
    <scope>NUCLEOTIDE SEQUENCE [LARGE SCALE GENOMIC DNA]</scope>
    <source>
        <strain evidence="3">CGMCC 1.7666</strain>
    </source>
</reference>
<dbReference type="SUPFAM" id="SSF140931">
    <property type="entry name" value="Fic-like"/>
    <property type="match status" value="1"/>
</dbReference>
<dbReference type="Gene3D" id="1.20.120.1870">
    <property type="entry name" value="Fic/DOC protein, Fido domain"/>
    <property type="match status" value="1"/>
</dbReference>
<dbReference type="InterPro" id="IPR036597">
    <property type="entry name" value="Fido-like_dom_sf"/>
</dbReference>
<dbReference type="PANTHER" id="PTHR39426">
    <property type="entry name" value="HOMOLOGY TO DEATH-ON-CURING PROTEIN OF PHAGE P1"/>
    <property type="match status" value="1"/>
</dbReference>
<dbReference type="PROSITE" id="PS51459">
    <property type="entry name" value="FIDO"/>
    <property type="match status" value="1"/>
</dbReference>
<protein>
    <submittedName>
        <fullName evidence="2">Death on curing protein</fullName>
    </submittedName>
</protein>
<dbReference type="PANTHER" id="PTHR39426:SF1">
    <property type="entry name" value="HOMOLOGY TO DEATH-ON-CURING PROTEIN OF PHAGE P1"/>
    <property type="match status" value="1"/>
</dbReference>
<feature type="domain" description="Fido" evidence="1">
    <location>
        <begin position="1"/>
        <end position="90"/>
    </location>
</feature>
<sequence length="91" mass="10247">MKPRNLWLYEHQDDIAVLATALLFGITRNHPFQQGNKRTGLTAAEVFVALNGYKLEVPDGDLLANAILDVITERASEEEFSEAMRVFVRSL</sequence>
<evidence type="ECO:0000313" key="3">
    <source>
        <dbReference type="Proteomes" id="UP000199569"/>
    </source>
</evidence>
<dbReference type="AlphaFoldDB" id="A0A1G5G1Y9"/>